<dbReference type="SMART" id="SM00347">
    <property type="entry name" value="HTH_MARR"/>
    <property type="match status" value="1"/>
</dbReference>
<comment type="caution">
    <text evidence="2">The sequence shown here is derived from an EMBL/GenBank/DDBJ whole genome shotgun (WGS) entry which is preliminary data.</text>
</comment>
<evidence type="ECO:0000313" key="3">
    <source>
        <dbReference type="Proteomes" id="UP000239388"/>
    </source>
</evidence>
<dbReference type="EMBL" id="PUIB01000017">
    <property type="protein sequence ID" value="PQO33726.1"/>
    <property type="molecule type" value="Genomic_DNA"/>
</dbReference>
<gene>
    <name evidence="2" type="ORF">C5Y98_15955</name>
</gene>
<proteinExistence type="predicted"/>
<feature type="domain" description="HTH marR-type" evidence="1">
    <location>
        <begin position="12"/>
        <end position="149"/>
    </location>
</feature>
<reference evidence="2 3" key="1">
    <citation type="submission" date="2018-02" db="EMBL/GenBank/DDBJ databases">
        <title>Comparative genomes isolates from brazilian mangrove.</title>
        <authorList>
            <person name="Araujo J.E."/>
            <person name="Taketani R.G."/>
            <person name="Silva M.C.P."/>
            <person name="Loureco M.V."/>
            <person name="Andreote F.D."/>
        </authorList>
    </citation>
    <scope>NUCLEOTIDE SEQUENCE [LARGE SCALE GENOMIC DNA]</scope>
    <source>
        <strain evidence="2 3">NAP PRIS-MGV</strain>
    </source>
</reference>
<dbReference type="Gene3D" id="1.10.10.10">
    <property type="entry name" value="Winged helix-like DNA-binding domain superfamily/Winged helix DNA-binding domain"/>
    <property type="match status" value="1"/>
</dbReference>
<accession>A0A2S8FNH0</accession>
<dbReference type="PANTHER" id="PTHR33164">
    <property type="entry name" value="TRANSCRIPTIONAL REGULATOR, MARR FAMILY"/>
    <property type="match status" value="1"/>
</dbReference>
<dbReference type="PRINTS" id="PR00598">
    <property type="entry name" value="HTHMARR"/>
</dbReference>
<evidence type="ECO:0000259" key="1">
    <source>
        <dbReference type="PROSITE" id="PS50995"/>
    </source>
</evidence>
<dbReference type="PROSITE" id="PS50995">
    <property type="entry name" value="HTH_MARR_2"/>
    <property type="match status" value="1"/>
</dbReference>
<dbReference type="Proteomes" id="UP000239388">
    <property type="component" value="Unassembled WGS sequence"/>
</dbReference>
<dbReference type="GO" id="GO:0006950">
    <property type="term" value="P:response to stress"/>
    <property type="evidence" value="ECO:0007669"/>
    <property type="project" value="TreeGrafter"/>
</dbReference>
<dbReference type="InterPro" id="IPR036388">
    <property type="entry name" value="WH-like_DNA-bd_sf"/>
</dbReference>
<evidence type="ECO:0000313" key="2">
    <source>
        <dbReference type="EMBL" id="PQO33726.1"/>
    </source>
</evidence>
<dbReference type="Pfam" id="PF01047">
    <property type="entry name" value="MarR"/>
    <property type="match status" value="1"/>
</dbReference>
<name>A0A2S8FNH0_9BACT</name>
<organism evidence="2 3">
    <name type="scientific">Blastopirellula marina</name>
    <dbReference type="NCBI Taxonomy" id="124"/>
    <lineage>
        <taxon>Bacteria</taxon>
        <taxon>Pseudomonadati</taxon>
        <taxon>Planctomycetota</taxon>
        <taxon>Planctomycetia</taxon>
        <taxon>Pirellulales</taxon>
        <taxon>Pirellulaceae</taxon>
        <taxon>Blastopirellula</taxon>
    </lineage>
</organism>
<dbReference type="SUPFAM" id="SSF46785">
    <property type="entry name" value="Winged helix' DNA-binding domain"/>
    <property type="match status" value="1"/>
</dbReference>
<dbReference type="GO" id="GO:0003700">
    <property type="term" value="F:DNA-binding transcription factor activity"/>
    <property type="evidence" value="ECO:0007669"/>
    <property type="project" value="InterPro"/>
</dbReference>
<sequence>MESMACSEPDSPQDAVELISMAIEMASCEKTMRAAIAQVVAPFNLSENAFFILVLCHQNLRKSLSQSKLAKMVGLSPAQLSYLVEQLRQEGWIHPQRDPNDRRRQYWTLTDDGMVRLEQIMPHFRDAWQFDQLPVDPQTLVAGLRKLVAILGASLNCRPVASQPVSLSKPHAA</sequence>
<dbReference type="InterPro" id="IPR000835">
    <property type="entry name" value="HTH_MarR-typ"/>
</dbReference>
<dbReference type="InterPro" id="IPR039422">
    <property type="entry name" value="MarR/SlyA-like"/>
</dbReference>
<dbReference type="AlphaFoldDB" id="A0A2S8FNH0"/>
<dbReference type="PANTHER" id="PTHR33164:SF43">
    <property type="entry name" value="HTH-TYPE TRANSCRIPTIONAL REPRESSOR YETL"/>
    <property type="match status" value="1"/>
</dbReference>
<protein>
    <recommendedName>
        <fullName evidence="1">HTH marR-type domain-containing protein</fullName>
    </recommendedName>
</protein>
<dbReference type="InterPro" id="IPR036390">
    <property type="entry name" value="WH_DNA-bd_sf"/>
</dbReference>